<dbReference type="AlphaFoldDB" id="X0T069"/>
<organism evidence="2">
    <name type="scientific">marine sediment metagenome</name>
    <dbReference type="NCBI Taxonomy" id="412755"/>
    <lineage>
        <taxon>unclassified sequences</taxon>
        <taxon>metagenomes</taxon>
        <taxon>ecological metagenomes</taxon>
    </lineage>
</organism>
<dbReference type="EMBL" id="BARS01005927">
    <property type="protein sequence ID" value="GAF80786.1"/>
    <property type="molecule type" value="Genomic_DNA"/>
</dbReference>
<evidence type="ECO:0000259" key="1">
    <source>
        <dbReference type="Pfam" id="PF00005"/>
    </source>
</evidence>
<comment type="caution">
    <text evidence="2">The sequence shown here is derived from an EMBL/GenBank/DDBJ whole genome shotgun (WGS) entry which is preliminary data.</text>
</comment>
<dbReference type="Pfam" id="PF00005">
    <property type="entry name" value="ABC_tran"/>
    <property type="match status" value="1"/>
</dbReference>
<dbReference type="GO" id="GO:0016887">
    <property type="term" value="F:ATP hydrolysis activity"/>
    <property type="evidence" value="ECO:0007669"/>
    <property type="project" value="InterPro"/>
</dbReference>
<dbReference type="PANTHER" id="PTHR43038">
    <property type="entry name" value="ATP-BINDING CASSETTE, SUB-FAMILY H, MEMBER 1"/>
    <property type="match status" value="1"/>
</dbReference>
<dbReference type="InterPro" id="IPR003439">
    <property type="entry name" value="ABC_transporter-like_ATP-bd"/>
</dbReference>
<dbReference type="Gene3D" id="3.40.50.300">
    <property type="entry name" value="P-loop containing nucleotide triphosphate hydrolases"/>
    <property type="match status" value="1"/>
</dbReference>
<gene>
    <name evidence="2" type="ORF">S01H1_11620</name>
</gene>
<dbReference type="GO" id="GO:0005524">
    <property type="term" value="F:ATP binding"/>
    <property type="evidence" value="ECO:0007669"/>
    <property type="project" value="InterPro"/>
</dbReference>
<dbReference type="InterPro" id="IPR027417">
    <property type="entry name" value="P-loop_NTPase"/>
</dbReference>
<reference evidence="2" key="1">
    <citation type="journal article" date="2014" name="Front. Microbiol.">
        <title>High frequency of phylogenetically diverse reductive dehalogenase-homologous genes in deep subseafloor sedimentary metagenomes.</title>
        <authorList>
            <person name="Kawai M."/>
            <person name="Futagami T."/>
            <person name="Toyoda A."/>
            <person name="Takaki Y."/>
            <person name="Nishi S."/>
            <person name="Hori S."/>
            <person name="Arai W."/>
            <person name="Tsubouchi T."/>
            <person name="Morono Y."/>
            <person name="Uchiyama I."/>
            <person name="Ito T."/>
            <person name="Fujiyama A."/>
            <person name="Inagaki F."/>
            <person name="Takami H."/>
        </authorList>
    </citation>
    <scope>NUCLEOTIDE SEQUENCE</scope>
    <source>
        <strain evidence="2">Expedition CK06-06</strain>
    </source>
</reference>
<dbReference type="SUPFAM" id="SSF52540">
    <property type="entry name" value="P-loop containing nucleoside triphosphate hydrolases"/>
    <property type="match status" value="1"/>
</dbReference>
<feature type="non-terminal residue" evidence="2">
    <location>
        <position position="1"/>
    </location>
</feature>
<dbReference type="PANTHER" id="PTHR43038:SF3">
    <property type="entry name" value="ABC TRANSPORTER G FAMILY MEMBER 20 ISOFORM X1"/>
    <property type="match status" value="1"/>
</dbReference>
<sequence length="115" mass="13023">NARKQLAQTLSGGMEKRLSVACSLIHQPKVLVLDEPTADLDPIRRKETWDLIKGLHTLGTTIVIASHFLSEIEPICTKIAILHDHKVIDVGTPAELRKRYEKESLEKIFEMVEKK</sequence>
<protein>
    <recommendedName>
        <fullName evidence="1">ABC transporter domain-containing protein</fullName>
    </recommendedName>
</protein>
<proteinExistence type="predicted"/>
<accession>X0T069</accession>
<name>X0T069_9ZZZZ</name>
<evidence type="ECO:0000313" key="2">
    <source>
        <dbReference type="EMBL" id="GAF80786.1"/>
    </source>
</evidence>
<feature type="domain" description="ABC transporter" evidence="1">
    <location>
        <begin position="7"/>
        <end position="38"/>
    </location>
</feature>